<dbReference type="GO" id="GO:0009736">
    <property type="term" value="P:cytokinin-activated signaling pathway"/>
    <property type="evidence" value="ECO:0007669"/>
    <property type="project" value="UniProtKB-KW"/>
</dbReference>
<dbReference type="Proteomes" id="UP001152523">
    <property type="component" value="Unassembled WGS sequence"/>
</dbReference>
<evidence type="ECO:0000256" key="5">
    <source>
        <dbReference type="ARBA" id="ARBA00023242"/>
    </source>
</evidence>
<dbReference type="PANTHER" id="PTHR33347">
    <property type="entry name" value="OSJNBA0091C07.3 PROTEIN"/>
    <property type="match status" value="1"/>
</dbReference>
<evidence type="ECO:0000256" key="2">
    <source>
        <dbReference type="ARBA" id="ARBA00022490"/>
    </source>
</evidence>
<feature type="compositionally biased region" description="Acidic residues" evidence="7">
    <location>
        <begin position="30"/>
        <end position="41"/>
    </location>
</feature>
<feature type="region of interest" description="Disordered" evidence="7">
    <location>
        <begin position="1"/>
        <end position="68"/>
    </location>
</feature>
<evidence type="ECO:0000256" key="6">
    <source>
        <dbReference type="ARBA" id="ARBA00024199"/>
    </source>
</evidence>
<organism evidence="8 9">
    <name type="scientific">Cuscuta epithymum</name>
    <dbReference type="NCBI Taxonomy" id="186058"/>
    <lineage>
        <taxon>Eukaryota</taxon>
        <taxon>Viridiplantae</taxon>
        <taxon>Streptophyta</taxon>
        <taxon>Embryophyta</taxon>
        <taxon>Tracheophyta</taxon>
        <taxon>Spermatophyta</taxon>
        <taxon>Magnoliopsida</taxon>
        <taxon>eudicotyledons</taxon>
        <taxon>Gunneridae</taxon>
        <taxon>Pentapetalae</taxon>
        <taxon>asterids</taxon>
        <taxon>lamiids</taxon>
        <taxon>Solanales</taxon>
        <taxon>Convolvulaceae</taxon>
        <taxon>Cuscuteae</taxon>
        <taxon>Cuscuta</taxon>
        <taxon>Cuscuta subgen. Cuscuta</taxon>
    </lineage>
</organism>
<name>A0AAV0EN86_9ASTE</name>
<dbReference type="EMBL" id="CAMAPF010000933">
    <property type="protein sequence ID" value="CAH9124059.1"/>
    <property type="molecule type" value="Genomic_DNA"/>
</dbReference>
<keyword evidence="5" id="KW-0539">Nucleus</keyword>
<sequence>MMDPSGETEKCSSSESGWTMYIGSPNHAYDDDDDDDQEDYYDDHQNKVRVRSKNFDSDDSMASDASSGPVYHEICQSFERVHGKDKLKSGGEKDNSRKSSVKQHQEEEEIMLSKKKTKLEREDAYRGKSSYGKNRSVLRKKSSSEYVLSEPRIKMRN</sequence>
<keyword evidence="2" id="KW-0963">Cytoplasm</keyword>
<keyword evidence="9" id="KW-1185">Reference proteome</keyword>
<feature type="compositionally biased region" description="Basic and acidic residues" evidence="7">
    <location>
        <begin position="81"/>
        <end position="97"/>
    </location>
</feature>
<dbReference type="PANTHER" id="PTHR33347:SF31">
    <property type="entry name" value="PROTEIN SOB FIVE-LIKE 1"/>
    <property type="match status" value="1"/>
</dbReference>
<dbReference type="GO" id="GO:0009691">
    <property type="term" value="P:cytokinin biosynthetic process"/>
    <property type="evidence" value="ECO:0007669"/>
    <property type="project" value="UniProtKB-KW"/>
</dbReference>
<keyword evidence="4" id="KW-0932">Cytokinin signaling pathway</keyword>
<evidence type="ECO:0000256" key="3">
    <source>
        <dbReference type="ARBA" id="ARBA00022712"/>
    </source>
</evidence>
<feature type="region of interest" description="Disordered" evidence="7">
    <location>
        <begin position="81"/>
        <end position="157"/>
    </location>
</feature>
<evidence type="ECO:0000256" key="7">
    <source>
        <dbReference type="SAM" id="MobiDB-lite"/>
    </source>
</evidence>
<evidence type="ECO:0000256" key="4">
    <source>
        <dbReference type="ARBA" id="ARBA00022864"/>
    </source>
</evidence>
<protein>
    <submittedName>
        <fullName evidence="8">Uncharacterized protein</fullName>
    </submittedName>
</protein>
<evidence type="ECO:0000256" key="1">
    <source>
        <dbReference type="ARBA" id="ARBA00004496"/>
    </source>
</evidence>
<gene>
    <name evidence="8" type="ORF">CEPIT_LOCUS25699</name>
</gene>
<proteinExistence type="inferred from homology"/>
<comment type="similarity">
    <text evidence="6">Belongs to the SOFL plant protein family.</text>
</comment>
<dbReference type="AlphaFoldDB" id="A0AAV0EN86"/>
<evidence type="ECO:0000313" key="9">
    <source>
        <dbReference type="Proteomes" id="UP001152523"/>
    </source>
</evidence>
<comment type="caution">
    <text evidence="8">The sequence shown here is derived from an EMBL/GenBank/DDBJ whole genome shotgun (WGS) entry which is preliminary data.</text>
</comment>
<accession>A0AAV0EN86</accession>
<comment type="subcellular location">
    <subcellularLocation>
        <location evidence="1">Cytoplasm</location>
    </subcellularLocation>
</comment>
<dbReference type="GO" id="GO:0005737">
    <property type="term" value="C:cytoplasm"/>
    <property type="evidence" value="ECO:0007669"/>
    <property type="project" value="UniProtKB-SubCell"/>
</dbReference>
<reference evidence="8" key="1">
    <citation type="submission" date="2022-07" db="EMBL/GenBank/DDBJ databases">
        <authorList>
            <person name="Macas J."/>
            <person name="Novak P."/>
            <person name="Neumann P."/>
        </authorList>
    </citation>
    <scope>NUCLEOTIDE SEQUENCE</scope>
</reference>
<keyword evidence="3" id="KW-0203">Cytokinin biosynthesis</keyword>
<evidence type="ECO:0000313" key="8">
    <source>
        <dbReference type="EMBL" id="CAH9124059.1"/>
    </source>
</evidence>
<dbReference type="InterPro" id="IPR044670">
    <property type="entry name" value="SOFL"/>
</dbReference>